<dbReference type="RefSeq" id="WP_241792705.1">
    <property type="nucleotide sequence ID" value="NZ_JALBUU010000004.1"/>
</dbReference>
<gene>
    <name evidence="1" type="ORF">MON41_06860</name>
</gene>
<reference evidence="1 2" key="1">
    <citation type="submission" date="2022-03" db="EMBL/GenBank/DDBJ databases">
        <title>Complete genome analysis of Roseomonas KG 17.1 : a prolific producer of plant growth promoters.</title>
        <authorList>
            <person name="Saadouli I."/>
            <person name="Najjari A."/>
            <person name="Mosbah A."/>
            <person name="Ouzari H.I."/>
        </authorList>
    </citation>
    <scope>NUCLEOTIDE SEQUENCE [LARGE SCALE GENOMIC DNA]</scope>
    <source>
        <strain evidence="1 2">KG17-1</strain>
    </source>
</reference>
<accession>A0ABS9W2R2</accession>
<evidence type="ECO:0000313" key="2">
    <source>
        <dbReference type="Proteomes" id="UP001201985"/>
    </source>
</evidence>
<sequence length="54" mass="5690">MAAAFLEALAREGIALPPERLETAIADALALHRQILLIRAACPAEAPLPLGYVP</sequence>
<comment type="caution">
    <text evidence="1">The sequence shown here is derived from an EMBL/GenBank/DDBJ whole genome shotgun (WGS) entry which is preliminary data.</text>
</comment>
<name>A0ABS9W2R2_9PROT</name>
<evidence type="ECO:0000313" key="1">
    <source>
        <dbReference type="EMBL" id="MCI0753478.1"/>
    </source>
</evidence>
<proteinExistence type="predicted"/>
<evidence type="ECO:0008006" key="3">
    <source>
        <dbReference type="Google" id="ProtNLM"/>
    </source>
</evidence>
<organism evidence="1 2">
    <name type="scientific">Teichococcus vastitatis</name>
    <dbReference type="NCBI Taxonomy" id="2307076"/>
    <lineage>
        <taxon>Bacteria</taxon>
        <taxon>Pseudomonadati</taxon>
        <taxon>Pseudomonadota</taxon>
        <taxon>Alphaproteobacteria</taxon>
        <taxon>Acetobacterales</taxon>
        <taxon>Roseomonadaceae</taxon>
        <taxon>Roseomonas</taxon>
    </lineage>
</organism>
<keyword evidence="2" id="KW-1185">Reference proteome</keyword>
<dbReference type="Proteomes" id="UP001201985">
    <property type="component" value="Unassembled WGS sequence"/>
</dbReference>
<dbReference type="EMBL" id="JALBUU010000004">
    <property type="protein sequence ID" value="MCI0753478.1"/>
    <property type="molecule type" value="Genomic_DNA"/>
</dbReference>
<protein>
    <recommendedName>
        <fullName evidence="3">DUF4089 domain-containing protein</fullName>
    </recommendedName>
</protein>